<reference evidence="1" key="1">
    <citation type="submission" date="2020-05" db="EMBL/GenBank/DDBJ databases">
        <authorList>
            <person name="Chiriac C."/>
            <person name="Salcher M."/>
            <person name="Ghai R."/>
            <person name="Kavagutti S V."/>
        </authorList>
    </citation>
    <scope>NUCLEOTIDE SEQUENCE</scope>
</reference>
<accession>A0A6J7WTW9</accession>
<sequence>MKNEKVLIRTIAGLGVDSATSYLDFLVNKNDTLLFGTHNRSYNASVSGQFFKTKFLLKHEELALGANNLELIDRESIRQYLHSNFLNGRQKLKIIASHYKFIDYDYIFDDFYRVDIVPTNKNMMKLFLIFLYKFSLFPMTTPYEKQLSEIRGMNSFYDYSNLDPEDNYPLQLKLKRILRDNENGAGIKIPLFITFFAEENRSETDYEYFIEEYWKKFTRNMDVKFKTDCIIDAERYLFDETSEVIDALTSPYSDEFTKDEYDQIKRYNIKKVLGNLEILDELGYDDRLELLSDAEKKSWILQNFVPLMEKTKVEFNYK</sequence>
<gene>
    <name evidence="1" type="ORF">UFOVP247_193</name>
</gene>
<proteinExistence type="predicted"/>
<dbReference type="EMBL" id="LR798288">
    <property type="protein sequence ID" value="CAB5221549.1"/>
    <property type="molecule type" value="Genomic_DNA"/>
</dbReference>
<protein>
    <submittedName>
        <fullName evidence="1">Uncharacterized protein</fullName>
    </submittedName>
</protein>
<evidence type="ECO:0000313" key="1">
    <source>
        <dbReference type="EMBL" id="CAB5221549.1"/>
    </source>
</evidence>
<name>A0A6J7WTW9_9CAUD</name>
<organism evidence="1">
    <name type="scientific">uncultured Caudovirales phage</name>
    <dbReference type="NCBI Taxonomy" id="2100421"/>
    <lineage>
        <taxon>Viruses</taxon>
        <taxon>Duplodnaviria</taxon>
        <taxon>Heunggongvirae</taxon>
        <taxon>Uroviricota</taxon>
        <taxon>Caudoviricetes</taxon>
        <taxon>Peduoviridae</taxon>
        <taxon>Maltschvirus</taxon>
        <taxon>Maltschvirus maltsch</taxon>
    </lineage>
</organism>